<keyword evidence="8" id="KW-0963">Cytoplasm</keyword>
<dbReference type="GO" id="GO:0009089">
    <property type="term" value="P:lysine biosynthetic process via diaminopimelate"/>
    <property type="evidence" value="ECO:0007669"/>
    <property type="project" value="UniProtKB-UniRule"/>
</dbReference>
<sequence length="258" mass="28549">MKLQFFKYQGTGNDFVILDNREGSFPKSDTQLVAKLCDRRFGIGADGLILLENDETTDFKMVYYNADGEEGSMCGNGGRCLVAFAHYLGIVDKETTFNAVDGLHYAEVEGDMVNLKMVDVDQVHEKPAYSFLDTGSPHHVQLVKDLGHFDVQKEGKKLRYGLYGKTGSNINFVEQEDEETFQVRTYERGVEDETFSCGTGVTAVALAMHTAGKTKANQVHIHTLGGDLAISFEQRAGGYTNIFLKGPAIQVYKGEIEC</sequence>
<comment type="subcellular location">
    <subcellularLocation>
        <location evidence="8">Cytoplasm</location>
    </subcellularLocation>
</comment>
<feature type="binding site" evidence="8">
    <location>
        <position position="65"/>
    </location>
    <ligand>
        <name>substrate</name>
    </ligand>
</feature>
<feature type="binding site" evidence="8">
    <location>
        <position position="13"/>
    </location>
    <ligand>
        <name>substrate</name>
    </ligand>
</feature>
<evidence type="ECO:0000256" key="5">
    <source>
        <dbReference type="ARBA" id="ARBA00023154"/>
    </source>
</evidence>
<dbReference type="PANTHER" id="PTHR31689:SF0">
    <property type="entry name" value="DIAMINOPIMELATE EPIMERASE"/>
    <property type="match status" value="1"/>
</dbReference>
<feature type="site" description="Could be important to modulate the pK values of the two catalytic cysteine residues" evidence="8">
    <location>
        <position position="187"/>
    </location>
</feature>
<feature type="site" description="Could be important to modulate the pK values of the two catalytic cysteine residues" evidence="8">
    <location>
        <position position="138"/>
    </location>
</feature>
<dbReference type="NCBIfam" id="TIGR00652">
    <property type="entry name" value="DapF"/>
    <property type="match status" value="1"/>
</dbReference>
<dbReference type="EMBL" id="JAAAMI010000005">
    <property type="protein sequence ID" value="NDV44023.1"/>
    <property type="molecule type" value="Genomic_DNA"/>
</dbReference>
<evidence type="ECO:0000313" key="11">
    <source>
        <dbReference type="Proteomes" id="UP000468707"/>
    </source>
</evidence>
<dbReference type="UniPathway" id="UPA00034">
    <property type="reaction ID" value="UER00025"/>
</dbReference>
<gene>
    <name evidence="8" type="primary">dapF</name>
    <name evidence="10" type="ORF">GTK07_11855</name>
</gene>
<keyword evidence="5 8" id="KW-0457">Lysine biosynthesis</keyword>
<feature type="active site" evidence="9">
    <location>
        <position position="74"/>
    </location>
</feature>
<evidence type="ECO:0000256" key="3">
    <source>
        <dbReference type="ARBA" id="ARBA00013080"/>
    </source>
</evidence>
<dbReference type="PANTHER" id="PTHR31689">
    <property type="entry name" value="DIAMINOPIMELATE EPIMERASE, CHLOROPLASTIC"/>
    <property type="match status" value="1"/>
</dbReference>
<feature type="binding site" evidence="8">
    <location>
        <begin position="187"/>
        <end position="188"/>
    </location>
    <ligand>
        <name>substrate</name>
    </ligand>
</feature>
<evidence type="ECO:0000256" key="4">
    <source>
        <dbReference type="ARBA" id="ARBA00022605"/>
    </source>
</evidence>
<dbReference type="RefSeq" id="WP_163635574.1">
    <property type="nucleotide sequence ID" value="NZ_JAAAMI010000005.1"/>
</dbReference>
<keyword evidence="4 8" id="KW-0028">Amino-acid biosynthesis</keyword>
<dbReference type="SUPFAM" id="SSF54506">
    <property type="entry name" value="Diaminopimelate epimerase-like"/>
    <property type="match status" value="2"/>
</dbReference>
<comment type="catalytic activity">
    <reaction evidence="7 8">
        <text>(2S,6S)-2,6-diaminopimelate = meso-2,6-diaminopimelate</text>
        <dbReference type="Rhea" id="RHEA:15393"/>
        <dbReference type="ChEBI" id="CHEBI:57609"/>
        <dbReference type="ChEBI" id="CHEBI:57791"/>
        <dbReference type="EC" id="5.1.1.7"/>
    </reaction>
</comment>
<feature type="binding site" evidence="8">
    <location>
        <begin position="198"/>
        <end position="199"/>
    </location>
    <ligand>
        <name>substrate</name>
    </ligand>
</feature>
<evidence type="ECO:0000256" key="8">
    <source>
        <dbReference type="HAMAP-Rule" id="MF_00197"/>
    </source>
</evidence>
<dbReference type="Pfam" id="PF01678">
    <property type="entry name" value="DAP_epimerase"/>
    <property type="match status" value="2"/>
</dbReference>
<dbReference type="InterPro" id="IPR018510">
    <property type="entry name" value="DAP_epimerase_AS"/>
</dbReference>
<comment type="pathway">
    <text evidence="1 8">Amino-acid biosynthesis; L-lysine biosynthesis via DAP pathway; DL-2,6-diaminopimelate from LL-2,6-diaminopimelate: step 1/1.</text>
</comment>
<feature type="active site" description="Proton donor" evidence="8">
    <location>
        <position position="74"/>
    </location>
</feature>
<proteinExistence type="inferred from homology"/>
<comment type="subunit">
    <text evidence="8">Homodimer.</text>
</comment>
<dbReference type="GO" id="GO:0005829">
    <property type="term" value="C:cytosol"/>
    <property type="evidence" value="ECO:0007669"/>
    <property type="project" value="TreeGrafter"/>
</dbReference>
<keyword evidence="6 8" id="KW-0413">Isomerase</keyword>
<dbReference type="HAMAP" id="MF_00197">
    <property type="entry name" value="DAP_epimerase"/>
    <property type="match status" value="1"/>
</dbReference>
<evidence type="ECO:0000256" key="2">
    <source>
        <dbReference type="ARBA" id="ARBA00010219"/>
    </source>
</evidence>
<feature type="binding site" evidence="8">
    <location>
        <position position="169"/>
    </location>
    <ligand>
        <name>substrate</name>
    </ligand>
</feature>
<accession>A0A6I5KU40</accession>
<dbReference type="Gene3D" id="3.10.310.10">
    <property type="entry name" value="Diaminopimelate Epimerase, Chain A, domain 1"/>
    <property type="match status" value="2"/>
</dbReference>
<dbReference type="EC" id="5.1.1.7" evidence="3 8"/>
<dbReference type="Proteomes" id="UP000468707">
    <property type="component" value="Unassembled WGS sequence"/>
</dbReference>
<evidence type="ECO:0000256" key="1">
    <source>
        <dbReference type="ARBA" id="ARBA00005196"/>
    </source>
</evidence>
<evidence type="ECO:0000313" key="10">
    <source>
        <dbReference type="EMBL" id="NDV44023.1"/>
    </source>
</evidence>
<dbReference type="GO" id="GO:0008837">
    <property type="term" value="F:diaminopimelate epimerase activity"/>
    <property type="evidence" value="ECO:0007669"/>
    <property type="project" value="UniProtKB-UniRule"/>
</dbReference>
<evidence type="ECO:0000256" key="9">
    <source>
        <dbReference type="PROSITE-ProRule" id="PRU10125"/>
    </source>
</evidence>
<dbReference type="AlphaFoldDB" id="A0A6I5KU40"/>
<comment type="similarity">
    <text evidence="2 8">Belongs to the diaminopimelate epimerase family.</text>
</comment>
<dbReference type="PROSITE" id="PS01326">
    <property type="entry name" value="DAP_EPIMERASE"/>
    <property type="match status" value="1"/>
</dbReference>
<organism evidence="10 11">
    <name type="scientific">Flagellimonas sediminis</name>
    <dbReference type="NCBI Taxonomy" id="2696468"/>
    <lineage>
        <taxon>Bacteria</taxon>
        <taxon>Pseudomonadati</taxon>
        <taxon>Bacteroidota</taxon>
        <taxon>Flavobacteriia</taxon>
        <taxon>Flavobacteriales</taxon>
        <taxon>Flavobacteriaceae</taxon>
        <taxon>Flagellimonas</taxon>
    </lineage>
</organism>
<dbReference type="InterPro" id="IPR001653">
    <property type="entry name" value="DAP_epimerase_DapF"/>
</dbReference>
<name>A0A6I5KU40_9FLAO</name>
<evidence type="ECO:0000256" key="6">
    <source>
        <dbReference type="ARBA" id="ARBA00023235"/>
    </source>
</evidence>
<protein>
    <recommendedName>
        <fullName evidence="3 8">Diaminopimelate epimerase</fullName>
        <shortName evidence="8">DAP epimerase</shortName>
        <ecNumber evidence="3 8">5.1.1.7</ecNumber>
    </recommendedName>
    <alternativeName>
        <fullName evidence="8">PLP-independent amino acid racemase</fullName>
    </alternativeName>
</protein>
<comment type="caution">
    <text evidence="10">The sequence shown here is derived from an EMBL/GenBank/DDBJ whole genome shotgun (WGS) entry which is preliminary data.</text>
</comment>
<keyword evidence="11" id="KW-1185">Reference proteome</keyword>
<evidence type="ECO:0000256" key="7">
    <source>
        <dbReference type="ARBA" id="ARBA00051712"/>
    </source>
</evidence>
<reference evidence="10 11" key="1">
    <citation type="submission" date="2020-01" db="EMBL/GenBank/DDBJ databases">
        <title>Muricauda sediminis sp.nov. 40Bstr401.</title>
        <authorList>
            <person name="Xue Z."/>
            <person name="Zhu S."/>
            <person name="Ren N."/>
            <person name="Chen T."/>
            <person name="Chen X."/>
            <person name="Chen J."/>
            <person name="Yang J."/>
        </authorList>
    </citation>
    <scope>NUCLEOTIDE SEQUENCE [LARGE SCALE GENOMIC DNA]</scope>
    <source>
        <strain evidence="10 11">40Bstr401</strain>
    </source>
</reference>
<feature type="binding site" evidence="8">
    <location>
        <begin position="75"/>
        <end position="76"/>
    </location>
    <ligand>
        <name>substrate</name>
    </ligand>
</feature>
<comment type="caution">
    <text evidence="8">Lacks conserved residue(s) required for the propagation of feature annotation.</text>
</comment>
<feature type="active site" description="Proton acceptor" evidence="8">
    <location>
        <position position="197"/>
    </location>
</feature>
<comment type="function">
    <text evidence="8">Catalyzes the stereoinversion of LL-2,6-diaminopimelate (L,L-DAP) to meso-diaminopimelate (meso-DAP), a precursor of L-lysine and an essential component of the bacterial peptidoglycan.</text>
</comment>